<accession>A0ABV8RND4</accession>
<dbReference type="Pfam" id="PF10094">
    <property type="entry name" value="DUF2332"/>
    <property type="match status" value="1"/>
</dbReference>
<dbReference type="Proteomes" id="UP001595828">
    <property type="component" value="Unassembled WGS sequence"/>
</dbReference>
<organism evidence="1 2">
    <name type="scientific">Novosphingobium tardum</name>
    <dbReference type="NCBI Taxonomy" id="1538021"/>
    <lineage>
        <taxon>Bacteria</taxon>
        <taxon>Pseudomonadati</taxon>
        <taxon>Pseudomonadota</taxon>
        <taxon>Alphaproteobacteria</taxon>
        <taxon>Sphingomonadales</taxon>
        <taxon>Sphingomonadaceae</taxon>
        <taxon>Novosphingobium</taxon>
    </lineage>
</organism>
<evidence type="ECO:0000313" key="1">
    <source>
        <dbReference type="EMBL" id="MFC4294855.1"/>
    </source>
</evidence>
<proteinExistence type="predicted"/>
<comment type="caution">
    <text evidence="1">The sequence shown here is derived from an EMBL/GenBank/DDBJ whole genome shotgun (WGS) entry which is preliminary data.</text>
</comment>
<dbReference type="InterPro" id="IPR011200">
    <property type="entry name" value="UCP012608"/>
</dbReference>
<dbReference type="EMBL" id="JBHSDR010000004">
    <property type="protein sequence ID" value="MFC4294855.1"/>
    <property type="molecule type" value="Genomic_DNA"/>
</dbReference>
<reference evidence="2" key="1">
    <citation type="journal article" date="2019" name="Int. J. Syst. Evol. Microbiol.">
        <title>The Global Catalogue of Microorganisms (GCM) 10K type strain sequencing project: providing services to taxonomists for standard genome sequencing and annotation.</title>
        <authorList>
            <consortium name="The Broad Institute Genomics Platform"/>
            <consortium name="The Broad Institute Genome Sequencing Center for Infectious Disease"/>
            <person name="Wu L."/>
            <person name="Ma J."/>
        </authorList>
    </citation>
    <scope>NUCLEOTIDE SEQUENCE [LARGE SCALE GENOMIC DNA]</scope>
    <source>
        <strain evidence="2">CGMCC 1.12989</strain>
    </source>
</reference>
<keyword evidence="2" id="KW-1185">Reference proteome</keyword>
<name>A0ABV8RND4_9SPHN</name>
<protein>
    <submittedName>
        <fullName evidence="1">DUF2332 domain-containing protein</fullName>
    </submittedName>
</protein>
<sequence>MSDYKFIDINAAGGDAVTTSFSNQVSYCKASDAPITARVVAAIAAALNDPVGSRFLGRIAGWSGAPMADALPLRAAGGLHALHLSGRAPELAAIYAGEAGTDDLAIVRGVIDAHEADLLPWLDGPPQTNEAGRSANFVAAMLWLADRGLAPRFACLEIGSSAGINLMLDRYRYELGGVGFGPEPGVMRFEPEWKGSPPPDRAIEIVSLKGCDVAPVDLTDPGQALRLKAYIWPEHGIRFARMDAAIAAAVEKAPKLVKMTAADFCEAELAKPQDAGVTRLLMHSIVWQYVPADQQDRITAAMEAAGARATAERPLAWIALEANRARHHHELRVRYWPGGDAETLLATSHPHGAWIDWRA</sequence>
<dbReference type="RefSeq" id="WP_379538341.1">
    <property type="nucleotide sequence ID" value="NZ_JBHSDR010000004.1"/>
</dbReference>
<gene>
    <name evidence="1" type="ORF">ACFO0A_07235</name>
</gene>
<dbReference type="PIRSF" id="PIRSF012608">
    <property type="entry name" value="UCP012608"/>
    <property type="match status" value="1"/>
</dbReference>
<evidence type="ECO:0000313" key="2">
    <source>
        <dbReference type="Proteomes" id="UP001595828"/>
    </source>
</evidence>